<feature type="domain" description="Serpin" evidence="2">
    <location>
        <begin position="16"/>
        <end position="350"/>
    </location>
</feature>
<dbReference type="Gene3D" id="2.30.39.10">
    <property type="entry name" value="Alpha-1-antitrypsin, domain 1"/>
    <property type="match status" value="1"/>
</dbReference>
<evidence type="ECO:0000313" key="4">
    <source>
        <dbReference type="Proteomes" id="UP000078046"/>
    </source>
</evidence>
<dbReference type="InterPro" id="IPR042185">
    <property type="entry name" value="Serpin_sf_2"/>
</dbReference>
<dbReference type="AlphaFoldDB" id="A0A177BE11"/>
<protein>
    <recommendedName>
        <fullName evidence="2">Serpin domain-containing protein</fullName>
    </recommendedName>
</protein>
<name>A0A177BE11_9BILA</name>
<keyword evidence="4" id="KW-1185">Reference proteome</keyword>
<accession>A0A177BE11</accession>
<gene>
    <name evidence="3" type="ORF">A3Q56_00374</name>
</gene>
<sequence>MDYPIVYDLRVKKSLIDDVKEVLFIEKDANICFSPHLMILALTSIQLTNQYIRFKNYKEFINIFHTLSKRREIMNIASKLKNVKINLLNRMYMPTHVDINERFVKKLQMIGLNNFIVEMDYSPEKTILQINKWISTETGDHNSNFLKKNSILHTTQVVSFHLFNFQHIFTDTIEFSRDIFHPYDQRLYGVDYFSTVSKVQYLRYFDSDLVRIRLENNIYMMILLPHVFVKDYQLDIKNLRYFKKYFRSETIQIVLPVIDLIYSLPIQEIIRKNLTESMHFWATPINKLNENEETLHLSNFTISSKFSISAKLTQKKTKFTHLRKMVVNRPFFIVIYYQDDPLLISYINKP</sequence>
<dbReference type="InterPro" id="IPR023796">
    <property type="entry name" value="Serpin_dom"/>
</dbReference>
<dbReference type="InterPro" id="IPR023795">
    <property type="entry name" value="Serpin_CS"/>
</dbReference>
<dbReference type="EMBL" id="LWCA01000020">
    <property type="protein sequence ID" value="OAF71831.1"/>
    <property type="molecule type" value="Genomic_DNA"/>
</dbReference>
<dbReference type="Pfam" id="PF00079">
    <property type="entry name" value="Serpin"/>
    <property type="match status" value="1"/>
</dbReference>
<proteinExistence type="inferred from homology"/>
<comment type="similarity">
    <text evidence="1">Belongs to the serpin family.</text>
</comment>
<evidence type="ECO:0000259" key="2">
    <source>
        <dbReference type="SMART" id="SM00093"/>
    </source>
</evidence>
<evidence type="ECO:0000256" key="1">
    <source>
        <dbReference type="RuleBase" id="RU000411"/>
    </source>
</evidence>
<dbReference type="Gene3D" id="3.30.497.10">
    <property type="entry name" value="Antithrombin, subunit I, domain 2"/>
    <property type="match status" value="1"/>
</dbReference>
<dbReference type="Proteomes" id="UP000078046">
    <property type="component" value="Unassembled WGS sequence"/>
</dbReference>
<dbReference type="InterPro" id="IPR042178">
    <property type="entry name" value="Serpin_sf_1"/>
</dbReference>
<reference evidence="3 4" key="1">
    <citation type="submission" date="2016-04" db="EMBL/GenBank/DDBJ databases">
        <title>The genome of Intoshia linei affirms orthonectids as highly simplified spiralians.</title>
        <authorList>
            <person name="Mikhailov K.V."/>
            <person name="Slusarev G.S."/>
            <person name="Nikitin M.A."/>
            <person name="Logacheva M.D."/>
            <person name="Penin A."/>
            <person name="Aleoshin V."/>
            <person name="Panchin Y.V."/>
        </authorList>
    </citation>
    <scope>NUCLEOTIDE SEQUENCE [LARGE SCALE GENOMIC DNA]</scope>
    <source>
        <strain evidence="3">Intl2013</strain>
        <tissue evidence="3">Whole animal</tissue>
    </source>
</reference>
<organism evidence="3 4">
    <name type="scientific">Intoshia linei</name>
    <dbReference type="NCBI Taxonomy" id="1819745"/>
    <lineage>
        <taxon>Eukaryota</taxon>
        <taxon>Metazoa</taxon>
        <taxon>Spiralia</taxon>
        <taxon>Lophotrochozoa</taxon>
        <taxon>Mesozoa</taxon>
        <taxon>Orthonectida</taxon>
        <taxon>Rhopaluridae</taxon>
        <taxon>Intoshia</taxon>
    </lineage>
</organism>
<evidence type="ECO:0000313" key="3">
    <source>
        <dbReference type="EMBL" id="OAF71831.1"/>
    </source>
</evidence>
<dbReference type="SMART" id="SM00093">
    <property type="entry name" value="SERPIN"/>
    <property type="match status" value="1"/>
</dbReference>
<dbReference type="PROSITE" id="PS00284">
    <property type="entry name" value="SERPIN"/>
    <property type="match status" value="1"/>
</dbReference>
<comment type="caution">
    <text evidence="3">The sequence shown here is derived from an EMBL/GenBank/DDBJ whole genome shotgun (WGS) entry which is preliminary data.</text>
</comment>
<dbReference type="InterPro" id="IPR036186">
    <property type="entry name" value="Serpin_sf"/>
</dbReference>
<dbReference type="SUPFAM" id="SSF56574">
    <property type="entry name" value="Serpins"/>
    <property type="match status" value="1"/>
</dbReference>